<dbReference type="NCBIfam" id="TIGR03074">
    <property type="entry name" value="PQQ_membr_DH"/>
    <property type="match status" value="1"/>
</dbReference>
<name>A0A271LGN5_9HYPH</name>
<dbReference type="PANTHER" id="PTHR32303">
    <property type="entry name" value="QUINOPROTEIN ALCOHOL DEHYDROGENASE (CYTOCHROME C)"/>
    <property type="match status" value="1"/>
</dbReference>
<dbReference type="Pfam" id="PF01011">
    <property type="entry name" value="PQQ"/>
    <property type="match status" value="1"/>
</dbReference>
<dbReference type="Proteomes" id="UP000216442">
    <property type="component" value="Unassembled WGS sequence"/>
</dbReference>
<evidence type="ECO:0000313" key="7">
    <source>
        <dbReference type="EMBL" id="PAQ07292.1"/>
    </source>
</evidence>
<evidence type="ECO:0000256" key="3">
    <source>
        <dbReference type="ARBA" id="ARBA00023002"/>
    </source>
</evidence>
<feature type="transmembrane region" description="Helical" evidence="5">
    <location>
        <begin position="55"/>
        <end position="71"/>
    </location>
</feature>
<feature type="compositionally biased region" description="Polar residues" evidence="4">
    <location>
        <begin position="512"/>
        <end position="522"/>
    </location>
</feature>
<dbReference type="InterPro" id="IPR018391">
    <property type="entry name" value="PQQ_b-propeller_rpt"/>
</dbReference>
<comment type="caution">
    <text evidence="7">The sequence shown here is derived from an EMBL/GenBank/DDBJ whole genome shotgun (WGS) entry which is preliminary data.</text>
</comment>
<evidence type="ECO:0000259" key="6">
    <source>
        <dbReference type="Pfam" id="PF01011"/>
    </source>
</evidence>
<evidence type="ECO:0000313" key="8">
    <source>
        <dbReference type="Proteomes" id="UP000216442"/>
    </source>
</evidence>
<evidence type="ECO:0000256" key="2">
    <source>
        <dbReference type="ARBA" id="ARBA00008156"/>
    </source>
</evidence>
<comment type="similarity">
    <text evidence="2">Belongs to the bacterial PQQ dehydrogenase family.</text>
</comment>
<dbReference type="PANTHER" id="PTHR32303:SF4">
    <property type="entry name" value="QUINOPROTEIN GLUCOSE DEHYDROGENASE"/>
    <property type="match status" value="1"/>
</dbReference>
<dbReference type="InterPro" id="IPR017511">
    <property type="entry name" value="PQQ_mDH"/>
</dbReference>
<keyword evidence="5" id="KW-0472">Membrane</keyword>
<keyword evidence="5" id="KW-1133">Transmembrane helix</keyword>
<dbReference type="GO" id="GO:0008876">
    <property type="term" value="F:quinoprotein glucose dehydrogenase activity"/>
    <property type="evidence" value="ECO:0007669"/>
    <property type="project" value="UniProtKB-EC"/>
</dbReference>
<keyword evidence="8" id="KW-1185">Reference proteome</keyword>
<dbReference type="RefSeq" id="WP_095494727.1">
    <property type="nucleotide sequence ID" value="NZ_NPKJ01000060.1"/>
</dbReference>
<dbReference type="GO" id="GO:0016020">
    <property type="term" value="C:membrane"/>
    <property type="evidence" value="ECO:0007669"/>
    <property type="project" value="InterPro"/>
</dbReference>
<dbReference type="InterPro" id="IPR011047">
    <property type="entry name" value="Quinoprotein_ADH-like_sf"/>
</dbReference>
<dbReference type="InterPro" id="IPR002372">
    <property type="entry name" value="PQQ_rpt_dom"/>
</dbReference>
<evidence type="ECO:0000256" key="4">
    <source>
        <dbReference type="SAM" id="MobiDB-lite"/>
    </source>
</evidence>
<dbReference type="Gene3D" id="2.140.10.10">
    <property type="entry name" value="Quinoprotein alcohol dehydrogenase-like superfamily"/>
    <property type="match status" value="2"/>
</dbReference>
<protein>
    <submittedName>
        <fullName evidence="7">Membrane-bound PQQ-dependent dehydrogenase, glucose/quinate/shikimate family</fullName>
        <ecNumber evidence="7">1.1.5.2</ecNumber>
    </submittedName>
</protein>
<feature type="transmembrane region" description="Helical" evidence="5">
    <location>
        <begin position="77"/>
        <end position="98"/>
    </location>
</feature>
<gene>
    <name evidence="7" type="ORF">CIT26_23230</name>
</gene>
<sequence>MAVVITSLILFLIGLVLGGGGIWLASLGGSWYYIIAGIAFLVAAWLLYRRKSMALWLYAAIVIGTLCWAVWETGFDWWELGPRGGIIVLIALWLLTPWARRGLAGPDGRAPLILAVLASIGVAGYSMTTDPKDIAGELNTDKVTPTADLGGNVPAGEWHYYGRTQYGQRYSPLDQITPENVANLQPAWTYRTGDVKGPDDISETTYQVTALKIADTLYICTPHNFAIAIDAASGKEKWRFDPKIKLNKDRQHQTCRGVSYYADAKIAAGQPCAARIYLPTSDARLIALDAANGQVCPTFAESGTLNLLANMPYPKPGYYYSTSAPLIVANKIIVGGAVNDNYSTQEPSGVIRAFDVDTGAVIWNWDSGNPDQTTPLAPDQTYTHNSPNMWSTASADEKLGLLYVPLGNQTPDQLGLGRSANVEKFSSSITALDLNTGQLRWVRQTVHHDLWDMDVPAQPTLVDITTAGGVVPALVGPTKQGDLYVLDRRSGEPIVPVNEVPAPGGAIEGDHTSPTQPASDLSFNPKPLTGADMWGITMFDQLACRIEFLKLRYEGRYTPPSLQGSLIYPGNFGTFNWGGVAVDPVRQVMFGMPTYLAFISRLVPRADVPPPGDTKGSEQGLNRNDGAPYAVILKPFLSPLGIPCQAPPWGYVAGVDLRTGKIVYKHRNGTVYDMTPLPLPFKVGVPGIGGPMITAGGVAFLGAAVDDFFRAYDLTTGRQLWQTRLPAGGQSTPMTYTVADGRQFVVIVAGGHGSVGTKPGDYVMAYTLPK</sequence>
<proteinExistence type="inferred from homology"/>
<feature type="region of interest" description="Disordered" evidence="4">
    <location>
        <begin position="501"/>
        <end position="524"/>
    </location>
</feature>
<feature type="domain" description="Pyrrolo-quinoline quinone repeat" evidence="6">
    <location>
        <begin position="158"/>
        <end position="745"/>
    </location>
</feature>
<comment type="cofactor">
    <cofactor evidence="1">
        <name>pyrroloquinoline quinone</name>
        <dbReference type="ChEBI" id="CHEBI:58442"/>
    </cofactor>
</comment>
<organism evidence="7 8">
    <name type="scientific">Mesorhizobium temperatum</name>
    <dbReference type="NCBI Taxonomy" id="241416"/>
    <lineage>
        <taxon>Bacteria</taxon>
        <taxon>Pseudomonadati</taxon>
        <taxon>Pseudomonadota</taxon>
        <taxon>Alphaproteobacteria</taxon>
        <taxon>Hyphomicrobiales</taxon>
        <taxon>Phyllobacteriaceae</taxon>
        <taxon>Mesorhizobium</taxon>
    </lineage>
</organism>
<dbReference type="SMART" id="SM00564">
    <property type="entry name" value="PQQ"/>
    <property type="match status" value="5"/>
</dbReference>
<dbReference type="EC" id="1.1.5.2" evidence="7"/>
<dbReference type="EMBL" id="NPKJ01000060">
    <property type="protein sequence ID" value="PAQ07292.1"/>
    <property type="molecule type" value="Genomic_DNA"/>
</dbReference>
<evidence type="ECO:0000256" key="5">
    <source>
        <dbReference type="SAM" id="Phobius"/>
    </source>
</evidence>
<keyword evidence="5" id="KW-0812">Transmembrane</keyword>
<feature type="transmembrane region" description="Helical" evidence="5">
    <location>
        <begin position="28"/>
        <end position="48"/>
    </location>
</feature>
<dbReference type="GO" id="GO:0048038">
    <property type="term" value="F:quinone binding"/>
    <property type="evidence" value="ECO:0007669"/>
    <property type="project" value="InterPro"/>
</dbReference>
<reference evidence="7 8" key="1">
    <citation type="submission" date="2017-08" db="EMBL/GenBank/DDBJ databases">
        <title>Mesorhizobium wenxinae sp. nov., a novel rhizobial species isolated from root nodules of chickpea (Cicer arietinum L.).</title>
        <authorList>
            <person name="Zhang J."/>
        </authorList>
    </citation>
    <scope>NUCLEOTIDE SEQUENCE [LARGE SCALE GENOMIC DNA]</scope>
    <source>
        <strain evidence="7 8">SDW018</strain>
    </source>
</reference>
<evidence type="ECO:0000256" key="1">
    <source>
        <dbReference type="ARBA" id="ARBA00001931"/>
    </source>
</evidence>
<dbReference type="CDD" id="cd10280">
    <property type="entry name" value="PQQ_mGDH"/>
    <property type="match status" value="1"/>
</dbReference>
<accession>A0A271LGN5</accession>
<keyword evidence="3 7" id="KW-0560">Oxidoreductase</keyword>
<dbReference type="SUPFAM" id="SSF50998">
    <property type="entry name" value="Quinoprotein alcohol dehydrogenase-like"/>
    <property type="match status" value="1"/>
</dbReference>
<feature type="transmembrane region" description="Helical" evidence="5">
    <location>
        <begin position="110"/>
        <end position="128"/>
    </location>
</feature>
<dbReference type="OrthoDB" id="9794322at2"/>
<dbReference type="AlphaFoldDB" id="A0A271LGN5"/>